<sequence length="177" mass="19734">MFWLPLQLLQFANINCLERLYAALAMRLFFGFQSKGLPFTRCPLNPLSSKMCCCTFLRIPVCRRSPLCLKRLQLYRFYSLPSFSTFVFAFTTLAGSVDAMKVGNLTLMLTKSVQCHHGTSFTVSHGGCVTYTRCPEPITGTKDGQPCVSSPENGTRRFSNAGRNMLIMEDGLSMPGC</sequence>
<gene>
    <name evidence="1" type="ORF">BDV41DRAFT_137395</name>
</gene>
<dbReference type="Proteomes" id="UP000325433">
    <property type="component" value="Unassembled WGS sequence"/>
</dbReference>
<proteinExistence type="predicted"/>
<evidence type="ECO:0000313" key="1">
    <source>
        <dbReference type="EMBL" id="KAE8316217.1"/>
    </source>
</evidence>
<dbReference type="AlphaFoldDB" id="A0A5N6W5V1"/>
<name>A0A5N6W5V1_9EURO</name>
<keyword evidence="2" id="KW-1185">Reference proteome</keyword>
<evidence type="ECO:0000313" key="2">
    <source>
        <dbReference type="Proteomes" id="UP000325433"/>
    </source>
</evidence>
<protein>
    <submittedName>
        <fullName evidence="1">Uncharacterized protein</fullName>
    </submittedName>
</protein>
<dbReference type="EMBL" id="ML738308">
    <property type="protein sequence ID" value="KAE8316217.1"/>
    <property type="molecule type" value="Genomic_DNA"/>
</dbReference>
<accession>A0A5N6W5V1</accession>
<reference evidence="2" key="1">
    <citation type="submission" date="2019-04" db="EMBL/GenBank/DDBJ databases">
        <title>Friends and foes A comparative genomics studyof 23 Aspergillus species from section Flavi.</title>
        <authorList>
            <consortium name="DOE Joint Genome Institute"/>
            <person name="Kjaerbolling I."/>
            <person name="Vesth T."/>
            <person name="Frisvad J.C."/>
            <person name="Nybo J.L."/>
            <person name="Theobald S."/>
            <person name="Kildgaard S."/>
            <person name="Isbrandt T."/>
            <person name="Kuo A."/>
            <person name="Sato A."/>
            <person name="Lyhne E.K."/>
            <person name="Kogle M.E."/>
            <person name="Wiebenga A."/>
            <person name="Kun R.S."/>
            <person name="Lubbers R.J."/>
            <person name="Makela M.R."/>
            <person name="Barry K."/>
            <person name="Chovatia M."/>
            <person name="Clum A."/>
            <person name="Daum C."/>
            <person name="Haridas S."/>
            <person name="He G."/>
            <person name="LaButti K."/>
            <person name="Lipzen A."/>
            <person name="Mondo S."/>
            <person name="Riley R."/>
            <person name="Salamov A."/>
            <person name="Simmons B.A."/>
            <person name="Magnuson J.K."/>
            <person name="Henrissat B."/>
            <person name="Mortensen U.H."/>
            <person name="Larsen T.O."/>
            <person name="Devries R.P."/>
            <person name="Grigoriev I.V."/>
            <person name="Machida M."/>
            <person name="Baker S.E."/>
            <person name="Andersen M.R."/>
        </authorList>
    </citation>
    <scope>NUCLEOTIDE SEQUENCE [LARGE SCALE GENOMIC DNA]</scope>
    <source>
        <strain evidence="2">CBS 130015</strain>
    </source>
</reference>
<organism evidence="1 2">
    <name type="scientific">Aspergillus transmontanensis</name>
    <dbReference type="NCBI Taxonomy" id="1034304"/>
    <lineage>
        <taxon>Eukaryota</taxon>
        <taxon>Fungi</taxon>
        <taxon>Dikarya</taxon>
        <taxon>Ascomycota</taxon>
        <taxon>Pezizomycotina</taxon>
        <taxon>Eurotiomycetes</taxon>
        <taxon>Eurotiomycetidae</taxon>
        <taxon>Eurotiales</taxon>
        <taxon>Aspergillaceae</taxon>
        <taxon>Aspergillus</taxon>
        <taxon>Aspergillus subgen. Circumdati</taxon>
    </lineage>
</organism>